<dbReference type="InParanoid" id="A0A165P3S3"/>
<gene>
    <name evidence="1" type="ORF">EXIGLDRAFT_582962</name>
</gene>
<feature type="non-terminal residue" evidence="1">
    <location>
        <position position="467"/>
    </location>
</feature>
<dbReference type="AlphaFoldDB" id="A0A165P3S3"/>
<keyword evidence="2" id="KW-1185">Reference proteome</keyword>
<dbReference type="EMBL" id="KV425893">
    <property type="protein sequence ID" value="KZW01601.1"/>
    <property type="molecule type" value="Genomic_DNA"/>
</dbReference>
<dbReference type="STRING" id="1314781.A0A165P3S3"/>
<dbReference type="OrthoDB" id="3259294at2759"/>
<dbReference type="Proteomes" id="UP000077266">
    <property type="component" value="Unassembled WGS sequence"/>
</dbReference>
<protein>
    <recommendedName>
        <fullName evidence="3">Helitron helicase-like domain-containing protein</fullName>
    </recommendedName>
</protein>
<sequence>WLKYAISPEEIRRRLLDPDSGFQKRMMAYIDDRHQGHLFNTTMDEGLTQLRKPKPAGFVNPTRQMPTRVTDDPSWWANFRTSTDDLLCRTNHHDCNERCWKTAPNVCKSRFPRKLVDATYVDDTGYVHVRHDEPMMNTVNPVLTHVLRCNTDVTCLLTGTALKAVIAYATDYITKVGLKTPSMFQLIRMQMLRHADTLEGTSDRTEKGRKLIIGIINSFTSKSEIGAPMAASYLLDLPDHYTSHEFKTVYWKGFVSEVLSAFAKSADVDGIGTENADDQEADYNVVVSRNRAARGRIDIIATSPVRDYMHRPIEHEAYCMYDWVRMYQKSTRKPQVASECVPVLPVNLGLGQVVEDEKRYRFTSNHPQHQTHTAFLDNTKAAVVPNFVGGSLPRRDVGDIEYYSCTMLTFFKPWRAGTDLKDADISWETAFAEHTFSGRQVDIMCNFNLRYECLDARDDYSKKRRQE</sequence>
<evidence type="ECO:0008006" key="3">
    <source>
        <dbReference type="Google" id="ProtNLM"/>
    </source>
</evidence>
<evidence type="ECO:0000313" key="2">
    <source>
        <dbReference type="Proteomes" id="UP000077266"/>
    </source>
</evidence>
<evidence type="ECO:0000313" key="1">
    <source>
        <dbReference type="EMBL" id="KZW01601.1"/>
    </source>
</evidence>
<name>A0A165P3S3_EXIGL</name>
<proteinExistence type="predicted"/>
<organism evidence="1 2">
    <name type="scientific">Exidia glandulosa HHB12029</name>
    <dbReference type="NCBI Taxonomy" id="1314781"/>
    <lineage>
        <taxon>Eukaryota</taxon>
        <taxon>Fungi</taxon>
        <taxon>Dikarya</taxon>
        <taxon>Basidiomycota</taxon>
        <taxon>Agaricomycotina</taxon>
        <taxon>Agaricomycetes</taxon>
        <taxon>Auriculariales</taxon>
        <taxon>Exidiaceae</taxon>
        <taxon>Exidia</taxon>
    </lineage>
</organism>
<feature type="non-terminal residue" evidence="1">
    <location>
        <position position="1"/>
    </location>
</feature>
<accession>A0A165P3S3</accession>
<reference evidence="1 2" key="1">
    <citation type="journal article" date="2016" name="Mol. Biol. Evol.">
        <title>Comparative Genomics of Early-Diverging Mushroom-Forming Fungi Provides Insights into the Origins of Lignocellulose Decay Capabilities.</title>
        <authorList>
            <person name="Nagy L.G."/>
            <person name="Riley R."/>
            <person name="Tritt A."/>
            <person name="Adam C."/>
            <person name="Daum C."/>
            <person name="Floudas D."/>
            <person name="Sun H."/>
            <person name="Yadav J.S."/>
            <person name="Pangilinan J."/>
            <person name="Larsson K.H."/>
            <person name="Matsuura K."/>
            <person name="Barry K."/>
            <person name="Labutti K."/>
            <person name="Kuo R."/>
            <person name="Ohm R.A."/>
            <person name="Bhattacharya S.S."/>
            <person name="Shirouzu T."/>
            <person name="Yoshinaga Y."/>
            <person name="Martin F.M."/>
            <person name="Grigoriev I.V."/>
            <person name="Hibbett D.S."/>
        </authorList>
    </citation>
    <scope>NUCLEOTIDE SEQUENCE [LARGE SCALE GENOMIC DNA]</scope>
    <source>
        <strain evidence="1 2">HHB12029</strain>
    </source>
</reference>